<keyword evidence="2" id="KW-1185">Reference proteome</keyword>
<dbReference type="Proteomes" id="UP001381693">
    <property type="component" value="Unassembled WGS sequence"/>
</dbReference>
<accession>A0AAN8WL33</accession>
<name>A0AAN8WL33_HALRR</name>
<sequence>MTGLGSLTRSKSASFNADKSVLKGTVMVENAKVLADYTANFAGTGEAPANTVSGQVTERVDKLFADIEVNLLNLVPQSIKSYTVRSGHDVLEKATNLAGNDYEKIDKAGFRKALREILSNTMATNVKVQINKGIQDLKAAALN</sequence>
<protein>
    <submittedName>
        <fullName evidence="1">Uncharacterized protein</fullName>
    </submittedName>
</protein>
<comment type="caution">
    <text evidence="1">The sequence shown here is derived from an EMBL/GenBank/DDBJ whole genome shotgun (WGS) entry which is preliminary data.</text>
</comment>
<reference evidence="1 2" key="1">
    <citation type="submission" date="2023-11" db="EMBL/GenBank/DDBJ databases">
        <title>Halocaridina rubra genome assembly.</title>
        <authorList>
            <person name="Smith C."/>
        </authorList>
    </citation>
    <scope>NUCLEOTIDE SEQUENCE [LARGE SCALE GENOMIC DNA]</scope>
    <source>
        <strain evidence="1">EP-1</strain>
        <tissue evidence="1">Whole</tissue>
    </source>
</reference>
<proteinExistence type="predicted"/>
<gene>
    <name evidence="1" type="ORF">SK128_023210</name>
</gene>
<dbReference type="AlphaFoldDB" id="A0AAN8WL33"/>
<evidence type="ECO:0000313" key="1">
    <source>
        <dbReference type="EMBL" id="KAK7068160.1"/>
    </source>
</evidence>
<dbReference type="EMBL" id="JAXCGZ010017400">
    <property type="protein sequence ID" value="KAK7068160.1"/>
    <property type="molecule type" value="Genomic_DNA"/>
</dbReference>
<organism evidence="1 2">
    <name type="scientific">Halocaridina rubra</name>
    <name type="common">Hawaiian red shrimp</name>
    <dbReference type="NCBI Taxonomy" id="373956"/>
    <lineage>
        <taxon>Eukaryota</taxon>
        <taxon>Metazoa</taxon>
        <taxon>Ecdysozoa</taxon>
        <taxon>Arthropoda</taxon>
        <taxon>Crustacea</taxon>
        <taxon>Multicrustacea</taxon>
        <taxon>Malacostraca</taxon>
        <taxon>Eumalacostraca</taxon>
        <taxon>Eucarida</taxon>
        <taxon>Decapoda</taxon>
        <taxon>Pleocyemata</taxon>
        <taxon>Caridea</taxon>
        <taxon>Atyoidea</taxon>
        <taxon>Atyidae</taxon>
        <taxon>Halocaridina</taxon>
    </lineage>
</organism>
<evidence type="ECO:0000313" key="2">
    <source>
        <dbReference type="Proteomes" id="UP001381693"/>
    </source>
</evidence>